<evidence type="ECO:0000313" key="7">
    <source>
        <dbReference type="Proteomes" id="UP000440125"/>
    </source>
</evidence>
<dbReference type="PANTHER" id="PTHR48078">
    <property type="entry name" value="THREONINE DEHYDRATASE, MITOCHONDRIAL-RELATED"/>
    <property type="match status" value="1"/>
</dbReference>
<dbReference type="RefSeq" id="WP_155864332.1">
    <property type="nucleotide sequence ID" value="NZ_WFIY01000004.1"/>
</dbReference>
<feature type="domain" description="Tryptophan synthase beta chain-like PALP" evidence="5">
    <location>
        <begin position="18"/>
        <end position="302"/>
    </location>
</feature>
<comment type="caution">
    <text evidence="6">The sequence shown here is derived from an EMBL/GenBank/DDBJ whole genome shotgun (WGS) entry which is preliminary data.</text>
</comment>
<dbReference type="GO" id="GO:0006567">
    <property type="term" value="P:L-threonine catabolic process"/>
    <property type="evidence" value="ECO:0007669"/>
    <property type="project" value="TreeGrafter"/>
</dbReference>
<dbReference type="PANTHER" id="PTHR48078:SF6">
    <property type="entry name" value="L-THREONINE DEHYDRATASE CATABOLIC TDCB"/>
    <property type="match status" value="1"/>
</dbReference>
<dbReference type="Pfam" id="PF00291">
    <property type="entry name" value="PALP"/>
    <property type="match status" value="1"/>
</dbReference>
<accession>A0A6A9QFL6</accession>
<dbReference type="Proteomes" id="UP000440125">
    <property type="component" value="Unassembled WGS sequence"/>
</dbReference>
<dbReference type="FunFam" id="3.40.50.1100:FF:000005">
    <property type="entry name" value="Threonine dehydratase catabolic"/>
    <property type="match status" value="1"/>
</dbReference>
<dbReference type="GO" id="GO:0003941">
    <property type="term" value="F:L-serine ammonia-lyase activity"/>
    <property type="evidence" value="ECO:0007669"/>
    <property type="project" value="TreeGrafter"/>
</dbReference>
<dbReference type="Gene3D" id="3.40.50.1100">
    <property type="match status" value="2"/>
</dbReference>
<comment type="similarity">
    <text evidence="2">Belongs to the serine/threonine dehydratase family.</text>
</comment>
<dbReference type="AlphaFoldDB" id="A0A6A9QFL6"/>
<organism evidence="6 7">
    <name type="scientific">Acidianus infernus</name>
    <dbReference type="NCBI Taxonomy" id="12915"/>
    <lineage>
        <taxon>Archaea</taxon>
        <taxon>Thermoproteota</taxon>
        <taxon>Thermoprotei</taxon>
        <taxon>Sulfolobales</taxon>
        <taxon>Sulfolobaceae</taxon>
        <taxon>Acidianus</taxon>
    </lineage>
</organism>
<sequence>MLRIPTLRDVIKARKVISRFLYKTPLVYSKSLSSLLGCDVYLKLENTLPTKAFKVRGMVYYVNVKEVKKGIVVASTGNFAQATAYAANLVGKKAVIVMPQGVPTNKIEAVKELGGEVVFYGKIFDESLGYAKNLAEKEGLDFVHSVNESLLYEGVGTMHLEVLEDLPDVDLVINPIGGGSGAGSAVIVYKSADPKIEVICVQAEGASSVYQSLKQGKIISTGIANTIAEGIATGRTYELAFTILNKRIDDVILVSDEEIINAVKLLFKKERIIAEPAGAASLAAAMKLKFSSKKKVVLMITGGNISDQLANKLFND</sequence>
<evidence type="ECO:0000313" key="6">
    <source>
        <dbReference type="EMBL" id="MUM65951.1"/>
    </source>
</evidence>
<dbReference type="CDD" id="cd01562">
    <property type="entry name" value="Thr-dehyd"/>
    <property type="match status" value="1"/>
</dbReference>
<reference evidence="6 7" key="1">
    <citation type="submission" date="2019-10" db="EMBL/GenBank/DDBJ databases">
        <title>Genome Sequences from Six Type Strain Members of the Archaeal Family Sulfolobaceae: Acidianus ambivalens, Acidianus infernus, Metallosphaera prunae, Stygiolobus azoricus, Sulfolobus metallicus, and Sulfurisphaera ohwakuensis.</title>
        <authorList>
            <person name="Counts J.A."/>
            <person name="Kelly R.M."/>
        </authorList>
    </citation>
    <scope>NUCLEOTIDE SEQUENCE [LARGE SCALE GENOMIC DNA]</scope>
    <source>
        <strain evidence="6 7">DSM 3191</strain>
    </source>
</reference>
<keyword evidence="3" id="KW-0663">Pyridoxal phosphate</keyword>
<protein>
    <submittedName>
        <fullName evidence="6">Pyridoxal-phosphate dependent enzyme</fullName>
    </submittedName>
</protein>
<dbReference type="InterPro" id="IPR001926">
    <property type="entry name" value="TrpB-like_PALP"/>
</dbReference>
<gene>
    <name evidence="6" type="ORF">D1867_12070</name>
</gene>
<evidence type="ECO:0000256" key="3">
    <source>
        <dbReference type="ARBA" id="ARBA00022898"/>
    </source>
</evidence>
<comment type="cofactor">
    <cofactor evidence="1">
        <name>pyridoxal 5'-phosphate</name>
        <dbReference type="ChEBI" id="CHEBI:597326"/>
    </cofactor>
</comment>
<dbReference type="GO" id="GO:0006565">
    <property type="term" value="P:L-serine catabolic process"/>
    <property type="evidence" value="ECO:0007669"/>
    <property type="project" value="TreeGrafter"/>
</dbReference>
<evidence type="ECO:0000259" key="5">
    <source>
        <dbReference type="Pfam" id="PF00291"/>
    </source>
</evidence>
<dbReference type="InterPro" id="IPR050147">
    <property type="entry name" value="Ser/Thr_Dehydratase"/>
</dbReference>
<dbReference type="InterPro" id="IPR036052">
    <property type="entry name" value="TrpB-like_PALP_sf"/>
</dbReference>
<evidence type="ECO:0000256" key="1">
    <source>
        <dbReference type="ARBA" id="ARBA00001933"/>
    </source>
</evidence>
<dbReference type="GO" id="GO:0004794">
    <property type="term" value="F:threonine deaminase activity"/>
    <property type="evidence" value="ECO:0007669"/>
    <property type="project" value="TreeGrafter"/>
</dbReference>
<dbReference type="EMBL" id="WFIY01000004">
    <property type="protein sequence ID" value="MUM65951.1"/>
    <property type="molecule type" value="Genomic_DNA"/>
</dbReference>
<evidence type="ECO:0000256" key="4">
    <source>
        <dbReference type="ARBA" id="ARBA00023239"/>
    </source>
</evidence>
<keyword evidence="4" id="KW-0456">Lyase</keyword>
<evidence type="ECO:0000256" key="2">
    <source>
        <dbReference type="ARBA" id="ARBA00010869"/>
    </source>
</evidence>
<dbReference type="GO" id="GO:0009097">
    <property type="term" value="P:isoleucine biosynthetic process"/>
    <property type="evidence" value="ECO:0007669"/>
    <property type="project" value="TreeGrafter"/>
</dbReference>
<proteinExistence type="inferred from homology"/>
<dbReference type="OrthoDB" id="10138at2157"/>
<name>A0A6A9QFL6_ACIIN</name>
<dbReference type="SUPFAM" id="SSF53686">
    <property type="entry name" value="Tryptophan synthase beta subunit-like PLP-dependent enzymes"/>
    <property type="match status" value="1"/>
</dbReference>
<keyword evidence="7" id="KW-1185">Reference proteome</keyword>